<evidence type="ECO:0000256" key="11">
    <source>
        <dbReference type="ARBA" id="ARBA00023316"/>
    </source>
</evidence>
<evidence type="ECO:0000256" key="13">
    <source>
        <dbReference type="PIRSR" id="PIRSR618044-1"/>
    </source>
</evidence>
<keyword evidence="6" id="KW-0645">Protease</keyword>
<evidence type="ECO:0000256" key="10">
    <source>
        <dbReference type="ARBA" id="ARBA00022984"/>
    </source>
</evidence>
<dbReference type="GO" id="GO:0009002">
    <property type="term" value="F:serine-type D-Ala-D-Ala carboxypeptidase activity"/>
    <property type="evidence" value="ECO:0007669"/>
    <property type="project" value="UniProtKB-EC"/>
</dbReference>
<dbReference type="GO" id="GO:0071555">
    <property type="term" value="P:cell wall organization"/>
    <property type="evidence" value="ECO:0007669"/>
    <property type="project" value="UniProtKB-KW"/>
</dbReference>
<dbReference type="Gene3D" id="3.40.710.10">
    <property type="entry name" value="DD-peptidase/beta-lactamase superfamily"/>
    <property type="match status" value="1"/>
</dbReference>
<comment type="caution">
    <text evidence="19">The sequence shown here is derived from an EMBL/GenBank/DDBJ whole genome shotgun (WGS) entry which is preliminary data.</text>
</comment>
<keyword evidence="5 19" id="KW-0121">Carboxypeptidase</keyword>
<comment type="similarity">
    <text evidence="3 15">Belongs to the peptidase S11 family.</text>
</comment>
<dbReference type="InterPro" id="IPR015956">
    <property type="entry name" value="Peniciliin-bd_prot_C_sf"/>
</dbReference>
<dbReference type="OrthoDB" id="9795979at2"/>
<accession>A0A5C8KKL1</accession>
<keyword evidence="11" id="KW-0961">Cell wall biogenesis/degradation</keyword>
<proteinExistence type="inferred from homology"/>
<evidence type="ECO:0000256" key="16">
    <source>
        <dbReference type="SAM" id="MobiDB-lite"/>
    </source>
</evidence>
<dbReference type="Pfam" id="PF00768">
    <property type="entry name" value="Peptidase_S11"/>
    <property type="match status" value="1"/>
</dbReference>
<evidence type="ECO:0000256" key="9">
    <source>
        <dbReference type="ARBA" id="ARBA00022960"/>
    </source>
</evidence>
<comment type="pathway">
    <text evidence="2">Cell wall biogenesis; peptidoglycan biosynthesis.</text>
</comment>
<evidence type="ECO:0000256" key="4">
    <source>
        <dbReference type="ARBA" id="ARBA00012448"/>
    </source>
</evidence>
<feature type="domain" description="Peptidase S11 D-Ala-D-Ala carboxypeptidase A C-terminal" evidence="18">
    <location>
        <begin position="303"/>
        <end position="393"/>
    </location>
</feature>
<comment type="catalytic activity">
    <reaction evidence="12">
        <text>Preferential cleavage: (Ac)2-L-Lys-D-Ala-|-D-Ala. Also transpeptidation of peptidyl-alanyl moieties that are N-acyl substituents of D-alanine.</text>
        <dbReference type="EC" id="3.4.16.4"/>
    </reaction>
</comment>
<dbReference type="GO" id="GO:0008360">
    <property type="term" value="P:regulation of cell shape"/>
    <property type="evidence" value="ECO:0007669"/>
    <property type="project" value="UniProtKB-KW"/>
</dbReference>
<feature type="active site" description="Acyl-ester intermediate" evidence="13">
    <location>
        <position position="81"/>
    </location>
</feature>
<dbReference type="SUPFAM" id="SSF69189">
    <property type="entry name" value="Penicillin-binding protein associated domain"/>
    <property type="match status" value="1"/>
</dbReference>
<name>A0A5C8KKL1_9GAMM</name>
<dbReference type="InterPro" id="IPR037167">
    <property type="entry name" value="Peptidase_S11_C_sf"/>
</dbReference>
<evidence type="ECO:0000313" key="19">
    <source>
        <dbReference type="EMBL" id="TXK59786.1"/>
    </source>
</evidence>
<evidence type="ECO:0000256" key="5">
    <source>
        <dbReference type="ARBA" id="ARBA00022645"/>
    </source>
</evidence>
<evidence type="ECO:0000256" key="12">
    <source>
        <dbReference type="ARBA" id="ARBA00034000"/>
    </source>
</evidence>
<feature type="active site" evidence="13">
    <location>
        <position position="146"/>
    </location>
</feature>
<keyword evidence="8" id="KW-0378">Hydrolase</keyword>
<feature type="region of interest" description="Disordered" evidence="16">
    <location>
        <begin position="24"/>
        <end position="51"/>
    </location>
</feature>
<dbReference type="EMBL" id="VRTS01000010">
    <property type="protein sequence ID" value="TXK59786.1"/>
    <property type="molecule type" value="Genomic_DNA"/>
</dbReference>
<feature type="chain" id="PRO_5022956895" description="serine-type D-Ala-D-Ala carboxypeptidase" evidence="17">
    <location>
        <begin position="23"/>
        <end position="411"/>
    </location>
</feature>
<dbReference type="GO" id="GO:0009252">
    <property type="term" value="P:peptidoglycan biosynthetic process"/>
    <property type="evidence" value="ECO:0007669"/>
    <property type="project" value="UniProtKB-UniPathway"/>
</dbReference>
<dbReference type="PANTHER" id="PTHR21581:SF6">
    <property type="entry name" value="TRAFFICKING PROTEIN PARTICLE COMPLEX SUBUNIT 12"/>
    <property type="match status" value="1"/>
</dbReference>
<feature type="binding site" evidence="14">
    <location>
        <position position="248"/>
    </location>
    <ligand>
        <name>substrate</name>
    </ligand>
</feature>
<gene>
    <name evidence="19" type="ORF">FU658_12560</name>
</gene>
<evidence type="ECO:0000256" key="17">
    <source>
        <dbReference type="SAM" id="SignalP"/>
    </source>
</evidence>
<evidence type="ECO:0000256" key="6">
    <source>
        <dbReference type="ARBA" id="ARBA00022670"/>
    </source>
</evidence>
<feature type="compositionally biased region" description="Pro residues" evidence="16">
    <location>
        <begin position="26"/>
        <end position="48"/>
    </location>
</feature>
<dbReference type="SUPFAM" id="SSF56601">
    <property type="entry name" value="beta-lactamase/transpeptidase-like"/>
    <property type="match status" value="1"/>
</dbReference>
<protein>
    <recommendedName>
        <fullName evidence="4">serine-type D-Ala-D-Ala carboxypeptidase</fullName>
        <ecNumber evidence="4">3.4.16.4</ecNumber>
    </recommendedName>
</protein>
<keyword evidence="7 17" id="KW-0732">Signal</keyword>
<evidence type="ECO:0000256" key="15">
    <source>
        <dbReference type="RuleBase" id="RU004016"/>
    </source>
</evidence>
<evidence type="ECO:0000256" key="14">
    <source>
        <dbReference type="PIRSR" id="PIRSR618044-2"/>
    </source>
</evidence>
<dbReference type="InterPro" id="IPR012907">
    <property type="entry name" value="Peptidase_S11_C"/>
</dbReference>
<comment type="function">
    <text evidence="1">Removes C-terminal D-alanyl residues from sugar-peptide cell wall precursors.</text>
</comment>
<dbReference type="Pfam" id="PF07943">
    <property type="entry name" value="PBP5_C"/>
    <property type="match status" value="1"/>
</dbReference>
<sequence>MKLSTRLFAAAFVVAFAASAAAQTPAPQPVPAPQPAAPQPATPAPAATPPSVAGKAHILMDHASGQVLAGDNIHEGLQPASITKVMTAYVVASELAAGRISLDDEVFISETAWRQGGAGTDGSFSALAVNSRVRLEDVLYGLMVQSGNDASIALAEHIAGSEEAFVDLMNRTASELGMRNSHFRNSHGLTAEGQMMSAWDIATLARAMVTNFPDQYAIYSTKEYTYNEIKQYNRNGLLWRDESVDGIKTGYTAAAGYCLAASAKRGDQRLISVVLGIEASRNEGFRLREEGNQTLLNWGFRSFETHSLYDANTAVAEHRVFKGEAAEVELGLAQPLLVTVPRGRYDDVRAEMDVPSQLVAPITQGQAIGTLRLSLDGELLAERDLVALAEVPQGGFFKRLTDDFWLWWDSD</sequence>
<dbReference type="AlphaFoldDB" id="A0A5C8KKL1"/>
<keyword evidence="9" id="KW-0133">Cell shape</keyword>
<dbReference type="SMART" id="SM00936">
    <property type="entry name" value="PBP5_C"/>
    <property type="match status" value="1"/>
</dbReference>
<evidence type="ECO:0000256" key="3">
    <source>
        <dbReference type="ARBA" id="ARBA00007164"/>
    </source>
</evidence>
<keyword evidence="20" id="KW-1185">Reference proteome</keyword>
<evidence type="ECO:0000256" key="2">
    <source>
        <dbReference type="ARBA" id="ARBA00004752"/>
    </source>
</evidence>
<reference evidence="19 20" key="1">
    <citation type="submission" date="2019-08" db="EMBL/GenBank/DDBJ databases">
        <authorList>
            <person name="Karlyshev A.V."/>
        </authorList>
    </citation>
    <scope>NUCLEOTIDE SEQUENCE [LARGE SCALE GENOMIC DNA]</scope>
    <source>
        <strain evidence="19 20">Alg18-2.2</strain>
    </source>
</reference>
<dbReference type="Gene3D" id="2.60.410.10">
    <property type="entry name" value="D-Ala-D-Ala carboxypeptidase, C-terminal domain"/>
    <property type="match status" value="1"/>
</dbReference>
<dbReference type="InterPro" id="IPR001967">
    <property type="entry name" value="Peptidase_S11_N"/>
</dbReference>
<dbReference type="InterPro" id="IPR018044">
    <property type="entry name" value="Peptidase_S11"/>
</dbReference>
<feature type="signal peptide" evidence="17">
    <location>
        <begin position="1"/>
        <end position="22"/>
    </location>
</feature>
<evidence type="ECO:0000256" key="8">
    <source>
        <dbReference type="ARBA" id="ARBA00022801"/>
    </source>
</evidence>
<evidence type="ECO:0000313" key="20">
    <source>
        <dbReference type="Proteomes" id="UP000321248"/>
    </source>
</evidence>
<feature type="active site" description="Proton acceptor" evidence="13">
    <location>
        <position position="84"/>
    </location>
</feature>
<dbReference type="GO" id="GO:0006508">
    <property type="term" value="P:proteolysis"/>
    <property type="evidence" value="ECO:0007669"/>
    <property type="project" value="UniProtKB-KW"/>
</dbReference>
<dbReference type="PANTHER" id="PTHR21581">
    <property type="entry name" value="D-ALANYL-D-ALANINE CARBOXYPEPTIDASE"/>
    <property type="match status" value="1"/>
</dbReference>
<dbReference type="PRINTS" id="PR00725">
    <property type="entry name" value="DADACBPTASE1"/>
</dbReference>
<organism evidence="19 20">
    <name type="scientific">Alkalisalibacterium limincola</name>
    <dbReference type="NCBI Taxonomy" id="2699169"/>
    <lineage>
        <taxon>Bacteria</taxon>
        <taxon>Pseudomonadati</taxon>
        <taxon>Pseudomonadota</taxon>
        <taxon>Gammaproteobacteria</taxon>
        <taxon>Lysobacterales</taxon>
        <taxon>Lysobacteraceae</taxon>
        <taxon>Alkalisalibacterium</taxon>
    </lineage>
</organism>
<dbReference type="Proteomes" id="UP000321248">
    <property type="component" value="Unassembled WGS sequence"/>
</dbReference>
<keyword evidence="10" id="KW-0573">Peptidoglycan synthesis</keyword>
<dbReference type="InterPro" id="IPR012338">
    <property type="entry name" value="Beta-lactam/transpept-like"/>
</dbReference>
<evidence type="ECO:0000259" key="18">
    <source>
        <dbReference type="SMART" id="SM00936"/>
    </source>
</evidence>
<dbReference type="EC" id="3.4.16.4" evidence="4"/>
<dbReference type="RefSeq" id="WP_147892400.1">
    <property type="nucleotide sequence ID" value="NZ_VRTS01000010.1"/>
</dbReference>
<dbReference type="UniPathway" id="UPA00219"/>
<evidence type="ECO:0000256" key="1">
    <source>
        <dbReference type="ARBA" id="ARBA00003217"/>
    </source>
</evidence>
<evidence type="ECO:0000256" key="7">
    <source>
        <dbReference type="ARBA" id="ARBA00022729"/>
    </source>
</evidence>